<dbReference type="GO" id="GO:0044780">
    <property type="term" value="P:bacterial-type flagellum assembly"/>
    <property type="evidence" value="ECO:0007669"/>
    <property type="project" value="InterPro"/>
</dbReference>
<name>A0A1I5V5U7_9FIRM</name>
<keyword evidence="3" id="KW-1185">Reference proteome</keyword>
<accession>A0A1I5V5U7</accession>
<dbReference type="AlphaFoldDB" id="A0A1I5V5U7"/>
<dbReference type="InterPro" id="IPR007809">
    <property type="entry name" value="FlgN-like"/>
</dbReference>
<dbReference type="EMBL" id="FOXR01000010">
    <property type="protein sequence ID" value="SFQ02923.1"/>
    <property type="molecule type" value="Genomic_DNA"/>
</dbReference>
<evidence type="ECO:0000256" key="1">
    <source>
        <dbReference type="ARBA" id="ARBA00022795"/>
    </source>
</evidence>
<dbReference type="InterPro" id="IPR036679">
    <property type="entry name" value="FlgN-like_sf"/>
</dbReference>
<protein>
    <submittedName>
        <fullName evidence="2">FlgN protein</fullName>
    </submittedName>
</protein>
<gene>
    <name evidence="2" type="ORF">SAMN05444406_1109</name>
</gene>
<dbReference type="RefSeq" id="WP_092282228.1">
    <property type="nucleotide sequence ID" value="NZ_FOXR01000010.1"/>
</dbReference>
<keyword evidence="1" id="KW-1005">Bacterial flagellum biogenesis</keyword>
<evidence type="ECO:0000313" key="3">
    <source>
        <dbReference type="Proteomes" id="UP000198577"/>
    </source>
</evidence>
<dbReference type="Pfam" id="PF05130">
    <property type="entry name" value="FlgN"/>
    <property type="match status" value="1"/>
</dbReference>
<organism evidence="2 3">
    <name type="scientific">Caldicoprobacter faecalis</name>
    <dbReference type="NCBI Taxonomy" id="937334"/>
    <lineage>
        <taxon>Bacteria</taxon>
        <taxon>Bacillati</taxon>
        <taxon>Bacillota</taxon>
        <taxon>Clostridia</taxon>
        <taxon>Caldicoprobacterales</taxon>
        <taxon>Caldicoprobacteraceae</taxon>
        <taxon>Caldicoprobacter</taxon>
    </lineage>
</organism>
<dbReference type="STRING" id="937334.SAMN05444406_1109"/>
<evidence type="ECO:0000313" key="2">
    <source>
        <dbReference type="EMBL" id="SFQ02923.1"/>
    </source>
</evidence>
<sequence>MDSLQKLVDILDKECELYSILLDLSKKKTQVIVDADIGELEKIVEMEERLIFELRNLEDKREGWVVDFARQRGIEPTEVTISYLTSQAEGQIQERLKQLQEKLYGIIEEQKQVNQINERLIRNNLEFIDFSIGLITGQGQVGSIYSRAGGAGTRQQRRSLIDKKV</sequence>
<dbReference type="OrthoDB" id="2049621at2"/>
<dbReference type="Proteomes" id="UP000198577">
    <property type="component" value="Unassembled WGS sequence"/>
</dbReference>
<dbReference type="Gene3D" id="1.20.58.300">
    <property type="entry name" value="FlgN-like"/>
    <property type="match status" value="1"/>
</dbReference>
<reference evidence="2 3" key="1">
    <citation type="submission" date="2016-10" db="EMBL/GenBank/DDBJ databases">
        <authorList>
            <person name="de Groot N.N."/>
        </authorList>
    </citation>
    <scope>NUCLEOTIDE SEQUENCE [LARGE SCALE GENOMIC DNA]</scope>
    <source>
        <strain evidence="2 3">DSM 20678</strain>
    </source>
</reference>
<proteinExistence type="predicted"/>
<dbReference type="SUPFAM" id="SSF140566">
    <property type="entry name" value="FlgN-like"/>
    <property type="match status" value="1"/>
</dbReference>